<feature type="domain" description="PEP-utilising enzyme mobile" evidence="1">
    <location>
        <begin position="863"/>
        <end position="933"/>
    </location>
</feature>
<name>A0A520S413_9GAMM</name>
<dbReference type="Pfam" id="PF00391">
    <property type="entry name" value="PEP-utilizers"/>
    <property type="match status" value="1"/>
</dbReference>
<evidence type="ECO:0000313" key="3">
    <source>
        <dbReference type="EMBL" id="RZO77220.1"/>
    </source>
</evidence>
<dbReference type="PANTHER" id="PTHR43615">
    <property type="entry name" value="PHOSPHOENOLPYRUVATE SYNTHASE-RELATED"/>
    <property type="match status" value="1"/>
</dbReference>
<dbReference type="GO" id="GO:0016301">
    <property type="term" value="F:kinase activity"/>
    <property type="evidence" value="ECO:0007669"/>
    <property type="project" value="InterPro"/>
</dbReference>
<dbReference type="InterPro" id="IPR013815">
    <property type="entry name" value="ATP_grasp_subdomain_1"/>
</dbReference>
<dbReference type="SUPFAM" id="SSF52009">
    <property type="entry name" value="Phosphohistidine domain"/>
    <property type="match status" value="1"/>
</dbReference>
<evidence type="ECO:0008006" key="5">
    <source>
        <dbReference type="Google" id="ProtNLM"/>
    </source>
</evidence>
<reference evidence="3 4" key="1">
    <citation type="submission" date="2019-02" db="EMBL/GenBank/DDBJ databases">
        <title>Prokaryotic population dynamics and viral predation in marine succession experiment using metagenomics: the confinement effect.</title>
        <authorList>
            <person name="Haro-Moreno J.M."/>
            <person name="Rodriguez-Valera F."/>
            <person name="Lopez-Perez M."/>
        </authorList>
    </citation>
    <scope>NUCLEOTIDE SEQUENCE [LARGE SCALE GENOMIC DNA]</scope>
    <source>
        <strain evidence="3">MED-G157</strain>
    </source>
</reference>
<dbReference type="InterPro" id="IPR051549">
    <property type="entry name" value="PEP_Utilizing_Enz"/>
</dbReference>
<proteinExistence type="predicted"/>
<dbReference type="Gene3D" id="3.30.1490.20">
    <property type="entry name" value="ATP-grasp fold, A domain"/>
    <property type="match status" value="1"/>
</dbReference>
<feature type="domain" description="Pyruvate phosphate dikinase AMP/ATP-binding" evidence="2">
    <location>
        <begin position="17"/>
        <end position="319"/>
    </location>
</feature>
<comment type="caution">
    <text evidence="3">The sequence shown here is derived from an EMBL/GenBank/DDBJ whole genome shotgun (WGS) entry which is preliminary data.</text>
</comment>
<dbReference type="Gene3D" id="3.50.30.10">
    <property type="entry name" value="Phosphohistidine domain"/>
    <property type="match status" value="1"/>
</dbReference>
<evidence type="ECO:0000313" key="4">
    <source>
        <dbReference type="Proteomes" id="UP000316199"/>
    </source>
</evidence>
<dbReference type="InterPro" id="IPR036637">
    <property type="entry name" value="Phosphohistidine_dom_sf"/>
</dbReference>
<dbReference type="SUPFAM" id="SSF56059">
    <property type="entry name" value="Glutathione synthetase ATP-binding domain-like"/>
    <property type="match status" value="1"/>
</dbReference>
<dbReference type="AlphaFoldDB" id="A0A520S413"/>
<organism evidence="3 4">
    <name type="scientific">OM182 bacterium</name>
    <dbReference type="NCBI Taxonomy" id="2510334"/>
    <lineage>
        <taxon>Bacteria</taxon>
        <taxon>Pseudomonadati</taxon>
        <taxon>Pseudomonadota</taxon>
        <taxon>Gammaproteobacteria</taxon>
        <taxon>OMG group</taxon>
        <taxon>OM182 clade</taxon>
    </lineage>
</organism>
<dbReference type="Pfam" id="PF01326">
    <property type="entry name" value="PPDK_N"/>
    <property type="match status" value="1"/>
</dbReference>
<dbReference type="Gene3D" id="3.30.470.20">
    <property type="entry name" value="ATP-grasp fold, B domain"/>
    <property type="match status" value="1"/>
</dbReference>
<accession>A0A520S413</accession>
<dbReference type="GO" id="GO:0005524">
    <property type="term" value="F:ATP binding"/>
    <property type="evidence" value="ECO:0007669"/>
    <property type="project" value="InterPro"/>
</dbReference>
<gene>
    <name evidence="3" type="ORF">EVA68_02090</name>
</gene>
<dbReference type="InterPro" id="IPR008279">
    <property type="entry name" value="PEP-util_enz_mobile_dom"/>
</dbReference>
<sequence>MSDIYILPLSTEISSLDVLGGKGRSLAKMAQSGFAIPGGYYVTTLAYKEFVEKNNLQDKINELAKPEIGEFTLSFDEASADIQNLFGQAKLSSTMAEMVGDAYDSLTDKNMPVAVRSSATAEDLPDMSFAGQQDTYLNVSGRDAVVVAVLNCWASLWTPRAMSYRHEMGIRNDDVAMAVVVQLMVPSDVSGILFTANPATGERSEIIVNSSFGLGEAIVGGQVTPDTFVLDRKNLASKETIIGAKQQKAIAADGQGIILRDIPEKDRGESSLSFDALAELGEMALKVEAEFEGVPQDIEWGFSKEKLWLLQSRPITNLPPQPIEVSWDAPPHIQILSRRQIVENIPDPCTPLFEELYLTEGLETMENGKKRELPFEGGGPLFLAHNGFAYQRFDFPEVVGKKEQQEVLTEDQMEAAEIEAARKEFAEKQEVKDRAQSDHELEKQDLALFLSELSDDDKKSFESWSEAAKLDDLAHAITMPASEDMGMSAGSKVKGNEQFLREWQEKTMPDIVAWTEEWRKLDLRKASDTQLLNGVAELANASGIFWSSNSSHSFGVAKITDHQLQTFLKEILPDQKFTSGQFLSGFKSKTTEANESLFLIAKEIRSIDSLYELVRITPPNRLMKALRNHADGKKIVAAVDEYLKHYGHLGYSLDFGEPLPSDDPSGLLANVKTMVANSGYDPRSQEESARQKREKATREIGQLLEGLSFWQFRYRVWFAQRFYYIREEVMYYLYWPWPVLRKLALELGKRFVDEGIFHRADDVFFLFSKEITEAIEAKTNHQPFHEVRNLIAERRELREARKRLHPPGTIPFEASEHPSVRFKETQIYNDADSDTLLGVPVSPGKVSGPASLIKTPEEFGLMKPGSILVCPMTNPAWTPLFAHAAGLVTDMGGILGHGSIVAREYGIPAVVGTGIGTQRIKHEQQITIDGDLGSVKIDE</sequence>
<evidence type="ECO:0000259" key="1">
    <source>
        <dbReference type="Pfam" id="PF00391"/>
    </source>
</evidence>
<dbReference type="InterPro" id="IPR002192">
    <property type="entry name" value="PPDK_AMP/ATP-bd"/>
</dbReference>
<dbReference type="PANTHER" id="PTHR43615:SF1">
    <property type="entry name" value="PPDK_N DOMAIN-CONTAINING PROTEIN"/>
    <property type="match status" value="1"/>
</dbReference>
<evidence type="ECO:0000259" key="2">
    <source>
        <dbReference type="Pfam" id="PF01326"/>
    </source>
</evidence>
<dbReference type="Proteomes" id="UP000316199">
    <property type="component" value="Unassembled WGS sequence"/>
</dbReference>
<protein>
    <recommendedName>
        <fullName evidence="5">Phosphoenolpyruvate synthase</fullName>
    </recommendedName>
</protein>
<dbReference type="EMBL" id="SHAG01000004">
    <property type="protein sequence ID" value="RZO77220.1"/>
    <property type="molecule type" value="Genomic_DNA"/>
</dbReference>